<proteinExistence type="predicted"/>
<feature type="transmembrane region" description="Helical" evidence="7">
    <location>
        <begin position="28"/>
        <end position="45"/>
    </location>
</feature>
<dbReference type="PANTHER" id="PTHR30606:SF10">
    <property type="entry name" value="PHOSPHATIDYLINOSITOL MANNOSIDE ACYLTRANSFERASE"/>
    <property type="match status" value="1"/>
</dbReference>
<name>G5HBI2_9BACT</name>
<keyword evidence="2" id="KW-1003">Cell membrane</keyword>
<keyword evidence="6" id="KW-0012">Acyltransferase</keyword>
<evidence type="ECO:0000313" key="8">
    <source>
        <dbReference type="EMBL" id="EHB91209.1"/>
    </source>
</evidence>
<accession>G5HBI2</accession>
<dbReference type="Pfam" id="PF03279">
    <property type="entry name" value="Lip_A_acyltrans"/>
    <property type="match status" value="1"/>
</dbReference>
<evidence type="ECO:0000256" key="4">
    <source>
        <dbReference type="ARBA" id="ARBA00022679"/>
    </source>
</evidence>
<evidence type="ECO:0000256" key="7">
    <source>
        <dbReference type="SAM" id="Phobius"/>
    </source>
</evidence>
<organism evidence="8 9">
    <name type="scientific">Alistipes indistinctus YIT 12060</name>
    <dbReference type="NCBI Taxonomy" id="742725"/>
    <lineage>
        <taxon>Bacteria</taxon>
        <taxon>Pseudomonadati</taxon>
        <taxon>Bacteroidota</taxon>
        <taxon>Bacteroidia</taxon>
        <taxon>Bacteroidales</taxon>
        <taxon>Rikenellaceae</taxon>
        <taxon>Alistipes</taxon>
    </lineage>
</organism>
<evidence type="ECO:0008006" key="10">
    <source>
        <dbReference type="Google" id="ProtNLM"/>
    </source>
</evidence>
<dbReference type="PANTHER" id="PTHR30606">
    <property type="entry name" value="LIPID A BIOSYNTHESIS LAUROYL ACYLTRANSFERASE"/>
    <property type="match status" value="1"/>
</dbReference>
<dbReference type="EMBL" id="ADLD01000014">
    <property type="protein sequence ID" value="EHB91209.1"/>
    <property type="molecule type" value="Genomic_DNA"/>
</dbReference>
<keyword evidence="5 7" id="KW-0472">Membrane</keyword>
<evidence type="ECO:0000256" key="6">
    <source>
        <dbReference type="ARBA" id="ARBA00023315"/>
    </source>
</evidence>
<keyword evidence="7" id="KW-1133">Transmembrane helix</keyword>
<dbReference type="GO" id="GO:0005886">
    <property type="term" value="C:plasma membrane"/>
    <property type="evidence" value="ECO:0007669"/>
    <property type="project" value="UniProtKB-SubCell"/>
</dbReference>
<dbReference type="InterPro" id="IPR004960">
    <property type="entry name" value="LipA_acyltrans"/>
</dbReference>
<sequence length="325" mass="38826">MKLNSWQKVQYRLLWWSCRAVGLLPERVLYFCLGGLIRLILYRLVRYRRQVVRTNLAHSFPEKSEAERREIERKFYHHLSEVFVDTILLASISRKRICERMVYSNVEEVEAAMSGRSWISAMSHFGSWELTINYVCHTDHNVLAVYRPLHNRVFDRFYHEARSRFGTQPVAMNDTLREVIRGHRPGERPVIVAMIADQTPPVEEIKHWFRFLNQDTPFFSGLEKISTRFGMPVYFMYIRKCAPHCYDAELQLIYDGKEHLEEYELTRRYIDKLEMMIRESPELWMWSHKRWKHSRESVARHRESVRKAAAEKKLTAGQKISTKGI</sequence>
<dbReference type="PATRIC" id="fig|742725.3.peg.2360"/>
<evidence type="ECO:0000256" key="3">
    <source>
        <dbReference type="ARBA" id="ARBA00022519"/>
    </source>
</evidence>
<dbReference type="HOGENOM" id="CLU_049421_4_1_10"/>
<evidence type="ECO:0000313" key="9">
    <source>
        <dbReference type="Proteomes" id="UP000006008"/>
    </source>
</evidence>
<evidence type="ECO:0000256" key="1">
    <source>
        <dbReference type="ARBA" id="ARBA00004533"/>
    </source>
</evidence>
<dbReference type="RefSeq" id="WP_009135098.1">
    <property type="nucleotide sequence ID" value="NZ_CP102250.1"/>
</dbReference>
<evidence type="ECO:0000256" key="5">
    <source>
        <dbReference type="ARBA" id="ARBA00023136"/>
    </source>
</evidence>
<dbReference type="STRING" id="742725.HMPREF9450_02292"/>
<comment type="subcellular location">
    <subcellularLocation>
        <location evidence="1">Cell inner membrane</location>
    </subcellularLocation>
</comment>
<dbReference type="Proteomes" id="UP000006008">
    <property type="component" value="Unassembled WGS sequence"/>
</dbReference>
<gene>
    <name evidence="8" type="ORF">HMPREF9450_02292</name>
</gene>
<protein>
    <recommendedName>
        <fullName evidence="10">Lipid A biosynthesis lauroyl acyltransferase</fullName>
    </recommendedName>
</protein>
<keyword evidence="3" id="KW-0997">Cell inner membrane</keyword>
<dbReference type="AlphaFoldDB" id="G5HBI2"/>
<keyword evidence="7" id="KW-0812">Transmembrane</keyword>
<dbReference type="GO" id="GO:0016746">
    <property type="term" value="F:acyltransferase activity"/>
    <property type="evidence" value="ECO:0007669"/>
    <property type="project" value="UniProtKB-KW"/>
</dbReference>
<dbReference type="GeneID" id="92817041"/>
<dbReference type="GO" id="GO:0009247">
    <property type="term" value="P:glycolipid biosynthetic process"/>
    <property type="evidence" value="ECO:0007669"/>
    <property type="project" value="UniProtKB-ARBA"/>
</dbReference>
<comment type="caution">
    <text evidence="8">The sequence shown here is derived from an EMBL/GenBank/DDBJ whole genome shotgun (WGS) entry which is preliminary data.</text>
</comment>
<reference evidence="8 9" key="1">
    <citation type="submission" date="2011-08" db="EMBL/GenBank/DDBJ databases">
        <title>The Genome Sequence of Alistipes indistinctus YIT 12060.</title>
        <authorList>
            <consortium name="The Broad Institute Genome Sequencing Platform"/>
            <person name="Earl A."/>
            <person name="Ward D."/>
            <person name="Feldgarden M."/>
            <person name="Gevers D."/>
            <person name="Morotomi M."/>
            <person name="Young S.K."/>
            <person name="Zeng Q."/>
            <person name="Gargeya S."/>
            <person name="Fitzgerald M."/>
            <person name="Haas B."/>
            <person name="Abouelleil A."/>
            <person name="Alvarado L."/>
            <person name="Arachchi H.M."/>
            <person name="Berlin A."/>
            <person name="Brown A."/>
            <person name="Chapman S.B."/>
            <person name="Chen Z."/>
            <person name="Dunbar C."/>
            <person name="Freedman E."/>
            <person name="Gearin G."/>
            <person name="Gellesch M."/>
            <person name="Goldberg J."/>
            <person name="Griggs A."/>
            <person name="Gujja S."/>
            <person name="Heiman D."/>
            <person name="Howarth C."/>
            <person name="Larson L."/>
            <person name="Lui A."/>
            <person name="MacDonald P.J.P."/>
            <person name="Montmayeur A."/>
            <person name="Murphy C."/>
            <person name="Neiman D."/>
            <person name="Pearson M."/>
            <person name="Priest M."/>
            <person name="Roberts A."/>
            <person name="Saif S."/>
            <person name="Shea T."/>
            <person name="Shenoy N."/>
            <person name="Sisk P."/>
            <person name="Stolte C."/>
            <person name="Sykes S."/>
            <person name="Wortman J."/>
            <person name="Nusbaum C."/>
            <person name="Birren B."/>
        </authorList>
    </citation>
    <scope>NUCLEOTIDE SEQUENCE [LARGE SCALE GENOMIC DNA]</scope>
    <source>
        <strain evidence="8 9">YIT 12060</strain>
    </source>
</reference>
<dbReference type="CDD" id="cd07984">
    <property type="entry name" value="LPLAT_LABLAT-like"/>
    <property type="match status" value="1"/>
</dbReference>
<keyword evidence="9" id="KW-1185">Reference proteome</keyword>
<keyword evidence="4" id="KW-0808">Transferase</keyword>
<dbReference type="OrthoDB" id="9801955at2"/>
<dbReference type="eggNOG" id="COG1560">
    <property type="taxonomic scope" value="Bacteria"/>
</dbReference>
<evidence type="ECO:0000256" key="2">
    <source>
        <dbReference type="ARBA" id="ARBA00022475"/>
    </source>
</evidence>